<comment type="similarity">
    <text evidence="1">Belongs to the mycobacterial PPE family.</text>
</comment>
<feature type="compositionally biased region" description="Gly residues" evidence="2">
    <location>
        <begin position="38"/>
        <end position="47"/>
    </location>
</feature>
<organism evidence="4 5">
    <name type="scientific">Mycobacterium kansasii</name>
    <dbReference type="NCBI Taxonomy" id="1768"/>
    <lineage>
        <taxon>Bacteria</taxon>
        <taxon>Bacillati</taxon>
        <taxon>Actinomycetota</taxon>
        <taxon>Actinomycetes</taxon>
        <taxon>Mycobacteriales</taxon>
        <taxon>Mycobacteriaceae</taxon>
        <taxon>Mycobacterium</taxon>
    </lineage>
</organism>
<evidence type="ECO:0000259" key="3">
    <source>
        <dbReference type="Pfam" id="PF00823"/>
    </source>
</evidence>
<reference evidence="4 5" key="1">
    <citation type="submission" date="2017-02" db="EMBL/GenBank/DDBJ databases">
        <title>Complete genome sequences of Mycobacterium kansasii strains isolated from rhesus macaques.</title>
        <authorList>
            <person name="Panda A."/>
            <person name="Nagaraj S."/>
            <person name="Zhao X."/>
            <person name="Tettelin H."/>
            <person name="Detolla L.J."/>
        </authorList>
    </citation>
    <scope>NUCLEOTIDE SEQUENCE [LARGE SCALE GENOMIC DNA]</scope>
    <source>
        <strain evidence="4 5">11-3469</strain>
    </source>
</reference>
<dbReference type="InterPro" id="IPR038332">
    <property type="entry name" value="PPE_sf"/>
</dbReference>
<proteinExistence type="inferred from homology"/>
<evidence type="ECO:0000313" key="4">
    <source>
        <dbReference type="EMBL" id="OOK63281.1"/>
    </source>
</evidence>
<dbReference type="InterPro" id="IPR000030">
    <property type="entry name" value="PPE_dom"/>
</dbReference>
<comment type="caution">
    <text evidence="4">The sequence shown here is derived from an EMBL/GenBank/DDBJ whole genome shotgun (WGS) entry which is preliminary data.</text>
</comment>
<dbReference type="SUPFAM" id="SSF140459">
    <property type="entry name" value="PE/PPE dimer-like"/>
    <property type="match status" value="1"/>
</dbReference>
<protein>
    <submittedName>
        <fullName evidence="4">PPE family protein</fullName>
    </submittedName>
</protein>
<evidence type="ECO:0000313" key="5">
    <source>
        <dbReference type="Proteomes" id="UP000188532"/>
    </source>
</evidence>
<dbReference type="Proteomes" id="UP000188532">
    <property type="component" value="Unassembled WGS sequence"/>
</dbReference>
<accession>A0A1V3WAL0</accession>
<dbReference type="Pfam" id="PF00823">
    <property type="entry name" value="PPE"/>
    <property type="match status" value="1"/>
</dbReference>
<dbReference type="EMBL" id="MVBN01000021">
    <property type="protein sequence ID" value="OOK63281.1"/>
    <property type="molecule type" value="Genomic_DNA"/>
</dbReference>
<feature type="region of interest" description="Disordered" evidence="2">
    <location>
        <begin position="38"/>
        <end position="60"/>
    </location>
</feature>
<gene>
    <name evidence="4" type="ORF">BZL29_8572</name>
</gene>
<evidence type="ECO:0000256" key="1">
    <source>
        <dbReference type="ARBA" id="ARBA00010652"/>
    </source>
</evidence>
<feature type="domain" description="PPE" evidence="3">
    <location>
        <begin position="1"/>
        <end position="30"/>
    </location>
</feature>
<dbReference type="AlphaFoldDB" id="A0A1V3WAL0"/>
<name>A0A1V3WAL0_MYCKA</name>
<sequence>MFGGAGSAPMLSAAAAWDGLAGELESARSRCVCDRGPGGAGLAGSGRGGDDRRGGSVCGISQRRSAQAAAAAGQAQAVVAP</sequence>
<evidence type="ECO:0000256" key="2">
    <source>
        <dbReference type="SAM" id="MobiDB-lite"/>
    </source>
</evidence>